<comment type="catalytic activity">
    <reaction evidence="13">
        <text>L-seryl-[protein] + ATP = O-phospho-L-seryl-[protein] + ADP + H(+)</text>
        <dbReference type="Rhea" id="RHEA:17989"/>
        <dbReference type="Rhea" id="RHEA-COMP:9863"/>
        <dbReference type="Rhea" id="RHEA-COMP:11604"/>
        <dbReference type="ChEBI" id="CHEBI:15378"/>
        <dbReference type="ChEBI" id="CHEBI:29999"/>
        <dbReference type="ChEBI" id="CHEBI:30616"/>
        <dbReference type="ChEBI" id="CHEBI:83421"/>
        <dbReference type="ChEBI" id="CHEBI:456216"/>
        <dbReference type="EC" id="2.7.11.1"/>
    </reaction>
</comment>
<proteinExistence type="inferred from homology"/>
<evidence type="ECO:0000256" key="12">
    <source>
        <dbReference type="ARBA" id="ARBA00047899"/>
    </source>
</evidence>
<comment type="similarity">
    <text evidence="11">Belongs to the protein kinase superfamily. Ser/Thr protein kinase family. CDPK subfamily.</text>
</comment>
<dbReference type="Pfam" id="PF00169">
    <property type="entry name" value="PH"/>
    <property type="match status" value="1"/>
</dbReference>
<keyword evidence="9" id="KW-0106">Calcium</keyword>
<dbReference type="GO" id="GO:0046872">
    <property type="term" value="F:metal ion binding"/>
    <property type="evidence" value="ECO:0007669"/>
    <property type="project" value="UniProtKB-KW"/>
</dbReference>
<dbReference type="GO" id="GO:0005737">
    <property type="term" value="C:cytoplasm"/>
    <property type="evidence" value="ECO:0000318"/>
    <property type="project" value="GO_Central"/>
</dbReference>
<feature type="active site" description="Proton acceptor" evidence="14">
    <location>
        <position position="271"/>
    </location>
</feature>
<dbReference type="PROSITE" id="PS50011">
    <property type="entry name" value="PROTEIN_KINASE_DOM"/>
    <property type="match status" value="1"/>
</dbReference>
<evidence type="ECO:0000256" key="4">
    <source>
        <dbReference type="ARBA" id="ARBA00022679"/>
    </source>
</evidence>
<keyword evidence="5" id="KW-0479">Metal-binding</keyword>
<dbReference type="PROSITE" id="PS00107">
    <property type="entry name" value="PROTEIN_KINASE_ATP"/>
    <property type="match status" value="1"/>
</dbReference>
<comment type="catalytic activity">
    <reaction evidence="12">
        <text>L-threonyl-[protein] + ATP = O-phospho-L-threonyl-[protein] + ADP + H(+)</text>
        <dbReference type="Rhea" id="RHEA:46608"/>
        <dbReference type="Rhea" id="RHEA-COMP:11060"/>
        <dbReference type="Rhea" id="RHEA-COMP:11605"/>
        <dbReference type="ChEBI" id="CHEBI:15378"/>
        <dbReference type="ChEBI" id="CHEBI:30013"/>
        <dbReference type="ChEBI" id="CHEBI:30616"/>
        <dbReference type="ChEBI" id="CHEBI:61977"/>
        <dbReference type="ChEBI" id="CHEBI:456216"/>
        <dbReference type="EC" id="2.7.11.1"/>
    </reaction>
</comment>
<dbReference type="InterPro" id="IPR000719">
    <property type="entry name" value="Prot_kinase_dom"/>
</dbReference>
<evidence type="ECO:0000313" key="21">
    <source>
        <dbReference type="EMBL" id="CAK73007.1"/>
    </source>
</evidence>
<dbReference type="InterPro" id="IPR030616">
    <property type="entry name" value="Aur-like"/>
</dbReference>
<evidence type="ECO:0000256" key="1">
    <source>
        <dbReference type="ARBA" id="ARBA00001946"/>
    </source>
</evidence>
<dbReference type="HOGENOM" id="CLU_000288_177_1_1"/>
<keyword evidence="4" id="KW-0808">Transferase</keyword>
<dbReference type="PROSITE" id="PS50003">
    <property type="entry name" value="PH_DOMAIN"/>
    <property type="match status" value="1"/>
</dbReference>
<feature type="cross-link" description="Glycyl lysine isopeptide (Lys-Gly) (interchain with G-Cter in SUMO2)" evidence="16">
    <location>
        <position position="273"/>
    </location>
</feature>
<evidence type="ECO:0000256" key="11">
    <source>
        <dbReference type="ARBA" id="ARBA00024334"/>
    </source>
</evidence>
<evidence type="ECO:0000256" key="8">
    <source>
        <dbReference type="ARBA" id="ARBA00022777"/>
    </source>
</evidence>
<dbReference type="eggNOG" id="KOG0032">
    <property type="taxonomic scope" value="Eukaryota"/>
</dbReference>
<dbReference type="InterPro" id="IPR011993">
    <property type="entry name" value="PH-like_dom_sf"/>
</dbReference>
<dbReference type="EMBL" id="CT868141">
    <property type="protein sequence ID" value="CAK73007.1"/>
    <property type="molecule type" value="Genomic_DNA"/>
</dbReference>
<feature type="region of interest" description="Disordered" evidence="18">
    <location>
        <begin position="531"/>
        <end position="554"/>
    </location>
</feature>
<keyword evidence="8" id="KW-0418">Kinase</keyword>
<dbReference type="EC" id="2.7.11.1" evidence="2"/>
<evidence type="ECO:0000259" key="19">
    <source>
        <dbReference type="PROSITE" id="PS50003"/>
    </source>
</evidence>
<evidence type="ECO:0000256" key="14">
    <source>
        <dbReference type="PIRSR" id="PIRSR630616-1"/>
    </source>
</evidence>
<dbReference type="GO" id="GO:0005524">
    <property type="term" value="F:ATP binding"/>
    <property type="evidence" value="ECO:0007669"/>
    <property type="project" value="UniProtKB-UniRule"/>
</dbReference>
<comment type="cofactor">
    <cofactor evidence="1">
        <name>Mg(2+)</name>
        <dbReference type="ChEBI" id="CHEBI:18420"/>
    </cofactor>
</comment>
<evidence type="ECO:0000256" key="17">
    <source>
        <dbReference type="PROSITE-ProRule" id="PRU10141"/>
    </source>
</evidence>
<dbReference type="RefSeq" id="XP_001440404.1">
    <property type="nucleotide sequence ID" value="XM_001440367.2"/>
</dbReference>
<dbReference type="SUPFAM" id="SSF56112">
    <property type="entry name" value="Protein kinase-like (PK-like)"/>
    <property type="match status" value="1"/>
</dbReference>
<dbReference type="FunFam" id="1.10.510.10:FF:000945">
    <property type="entry name" value="Uncharacterized protein"/>
    <property type="match status" value="1"/>
</dbReference>
<reference evidence="21 22" key="1">
    <citation type="journal article" date="2006" name="Nature">
        <title>Global trends of whole-genome duplications revealed by the ciliate Paramecium tetraurelia.</title>
        <authorList>
            <consortium name="Genoscope"/>
            <person name="Aury J.-M."/>
            <person name="Jaillon O."/>
            <person name="Duret L."/>
            <person name="Noel B."/>
            <person name="Jubin C."/>
            <person name="Porcel B.M."/>
            <person name="Segurens B."/>
            <person name="Daubin V."/>
            <person name="Anthouard V."/>
            <person name="Aiach N."/>
            <person name="Arnaiz O."/>
            <person name="Billaut A."/>
            <person name="Beisson J."/>
            <person name="Blanc I."/>
            <person name="Bouhouche K."/>
            <person name="Camara F."/>
            <person name="Duharcourt S."/>
            <person name="Guigo R."/>
            <person name="Gogendeau D."/>
            <person name="Katinka M."/>
            <person name="Keller A.-M."/>
            <person name="Kissmehl R."/>
            <person name="Klotz C."/>
            <person name="Koll F."/>
            <person name="Le Moue A."/>
            <person name="Lepere C."/>
            <person name="Malinsky S."/>
            <person name="Nowacki M."/>
            <person name="Nowak J.K."/>
            <person name="Plattner H."/>
            <person name="Poulain J."/>
            <person name="Ruiz F."/>
            <person name="Serrano V."/>
            <person name="Zagulski M."/>
            <person name="Dessen P."/>
            <person name="Betermier M."/>
            <person name="Weissenbach J."/>
            <person name="Scarpelli C."/>
            <person name="Schachter V."/>
            <person name="Sperling L."/>
            <person name="Meyer E."/>
            <person name="Cohen J."/>
            <person name="Wincker P."/>
        </authorList>
    </citation>
    <scope>NUCLEOTIDE SEQUENCE [LARGE SCALE GENOMIC DNA]</scope>
    <source>
        <strain evidence="21 22">Stock d4-2</strain>
    </source>
</reference>
<evidence type="ECO:0000256" key="3">
    <source>
        <dbReference type="ARBA" id="ARBA00022527"/>
    </source>
</evidence>
<keyword evidence="22" id="KW-1185">Reference proteome</keyword>
<dbReference type="InterPro" id="IPR008271">
    <property type="entry name" value="Ser/Thr_kinase_AS"/>
</dbReference>
<feature type="domain" description="PH" evidence="19">
    <location>
        <begin position="32"/>
        <end position="138"/>
    </location>
</feature>
<dbReference type="InterPro" id="IPR017441">
    <property type="entry name" value="Protein_kinase_ATP_BS"/>
</dbReference>
<dbReference type="GeneID" id="5026189"/>
<gene>
    <name evidence="21" type="ORF">GSPATT00009355001</name>
</gene>
<accession>A0CQE0</accession>
<evidence type="ECO:0000256" key="5">
    <source>
        <dbReference type="ARBA" id="ARBA00022723"/>
    </source>
</evidence>
<dbReference type="Gene3D" id="2.30.29.30">
    <property type="entry name" value="Pleckstrin-homology domain (PH domain)/Phosphotyrosine-binding domain (PTB)"/>
    <property type="match status" value="1"/>
</dbReference>
<dbReference type="FunFam" id="3.30.200.20:FF:000315">
    <property type="entry name" value="Calcium-dependent protein kinase 3"/>
    <property type="match status" value="1"/>
</dbReference>
<dbReference type="InterPro" id="IPR011009">
    <property type="entry name" value="Kinase-like_dom_sf"/>
</dbReference>
<dbReference type="OMA" id="SNERNQW"/>
<dbReference type="AlphaFoldDB" id="A0CQE0"/>
<evidence type="ECO:0000313" key="22">
    <source>
        <dbReference type="Proteomes" id="UP000000600"/>
    </source>
</evidence>
<dbReference type="CDD" id="cd05117">
    <property type="entry name" value="STKc_CAMK"/>
    <property type="match status" value="1"/>
</dbReference>
<dbReference type="KEGG" id="ptm:GSPATT00009355001"/>
<name>A0CQE0_PARTE</name>
<feature type="binding site" evidence="15 17">
    <location>
        <position position="175"/>
    </location>
    <ligand>
        <name>ATP</name>
        <dbReference type="ChEBI" id="CHEBI:30616"/>
    </ligand>
</feature>
<feature type="domain" description="Protein kinase" evidence="20">
    <location>
        <begin position="146"/>
        <end position="402"/>
    </location>
</feature>
<keyword evidence="7 15" id="KW-0547">Nucleotide-binding</keyword>
<dbReference type="SMART" id="SM00233">
    <property type="entry name" value="PH"/>
    <property type="match status" value="1"/>
</dbReference>
<dbReference type="Gene3D" id="1.10.510.10">
    <property type="entry name" value="Transferase(Phosphotransferase) domain 1"/>
    <property type="match status" value="1"/>
</dbReference>
<evidence type="ECO:0000256" key="18">
    <source>
        <dbReference type="SAM" id="MobiDB-lite"/>
    </source>
</evidence>
<sequence>MQTEQFFFDSSNSNERNQWVKLNSIKRPISTIRLFEGTLFVKSKKHDFYKPKFFRLFSDRLNIYNVTYTIRHLQNPREQKEVAALFLTNVYLDLNSQNVLEKDKHPIVLLSGSKKYVFNAKSQEQRQKWIDQFKKTCILNNYREIYLNLKVIGKGTYAKVLLAQRKQNQSKYAVKTFQKSALMDKNNKQRQGLLNEIDLLRSCDHPNIIKLYEIYESGDYIYLVMELLEGGELFDLILETQCFQESKVALIMFKIFDALEYLHTKNIMHRDIKPENILLKDKSENFDLKIADFGLASYTEANLLITRCGTPGYVAPEILEDKKYNEKVDVFSAGIILYILLSGQAPFYGNSLDEIIEKNRDCQINYKDLKVSEDALDLLKRSLEPNPDDRISSLEALSHPFISRLYRRESNQKDETTLTQHLNEKYSIIDSMKKFGQNDLRSKISKYKQNELIQQTPFLGVREYDPIKACSDSWLMEKSSIIDSKQIFCSPNIQQQQSSDSDCSILSTPESRKETQRQLQFSALQQIAFRHSPSQSIQSPQSQQKSQLQMNLKKANQIRDQLKKLGS</sequence>
<dbReference type="Proteomes" id="UP000000600">
    <property type="component" value="Unassembled WGS sequence"/>
</dbReference>
<evidence type="ECO:0000256" key="9">
    <source>
        <dbReference type="ARBA" id="ARBA00022837"/>
    </source>
</evidence>
<keyword evidence="10 15" id="KW-0067">ATP-binding</keyword>
<evidence type="ECO:0000256" key="2">
    <source>
        <dbReference type="ARBA" id="ARBA00012513"/>
    </source>
</evidence>
<keyword evidence="3" id="KW-0723">Serine/threonine-protein kinase</keyword>
<evidence type="ECO:0000256" key="15">
    <source>
        <dbReference type="PIRSR" id="PIRSR630616-2"/>
    </source>
</evidence>
<keyword evidence="6" id="KW-0677">Repeat</keyword>
<dbReference type="InParanoid" id="A0CQE0"/>
<evidence type="ECO:0000256" key="10">
    <source>
        <dbReference type="ARBA" id="ARBA00022840"/>
    </source>
</evidence>
<protein>
    <recommendedName>
        <fullName evidence="2">non-specific serine/threonine protein kinase</fullName>
        <ecNumber evidence="2">2.7.11.1</ecNumber>
    </recommendedName>
</protein>
<dbReference type="PROSITE" id="PS00108">
    <property type="entry name" value="PROTEIN_KINASE_ST"/>
    <property type="match status" value="1"/>
</dbReference>
<feature type="compositionally biased region" description="Low complexity" evidence="18">
    <location>
        <begin position="532"/>
        <end position="547"/>
    </location>
</feature>
<evidence type="ECO:0000256" key="16">
    <source>
        <dbReference type="PIRSR" id="PIRSR630616-3"/>
    </source>
</evidence>
<dbReference type="SMART" id="SM00220">
    <property type="entry name" value="S_TKc"/>
    <property type="match status" value="1"/>
</dbReference>
<evidence type="ECO:0000259" key="20">
    <source>
        <dbReference type="PROSITE" id="PS50011"/>
    </source>
</evidence>
<feature type="binding site" evidence="15">
    <location>
        <begin position="275"/>
        <end position="276"/>
    </location>
    <ligand>
        <name>ATP</name>
        <dbReference type="ChEBI" id="CHEBI:30616"/>
    </ligand>
</feature>
<feature type="binding site" evidence="15">
    <location>
        <position position="292"/>
    </location>
    <ligand>
        <name>ATP</name>
        <dbReference type="ChEBI" id="CHEBI:30616"/>
    </ligand>
</feature>
<dbReference type="Pfam" id="PF00069">
    <property type="entry name" value="Pkinase"/>
    <property type="match status" value="1"/>
</dbReference>
<dbReference type="PANTHER" id="PTHR24350">
    <property type="entry name" value="SERINE/THREONINE-PROTEIN KINASE IAL-RELATED"/>
    <property type="match status" value="1"/>
</dbReference>
<evidence type="ECO:0000256" key="13">
    <source>
        <dbReference type="ARBA" id="ARBA00048679"/>
    </source>
</evidence>
<evidence type="ECO:0000256" key="7">
    <source>
        <dbReference type="ARBA" id="ARBA00022741"/>
    </source>
</evidence>
<dbReference type="GO" id="GO:0004674">
    <property type="term" value="F:protein serine/threonine kinase activity"/>
    <property type="evidence" value="ECO:0000318"/>
    <property type="project" value="GO_Central"/>
</dbReference>
<organism evidence="21 22">
    <name type="scientific">Paramecium tetraurelia</name>
    <dbReference type="NCBI Taxonomy" id="5888"/>
    <lineage>
        <taxon>Eukaryota</taxon>
        <taxon>Sar</taxon>
        <taxon>Alveolata</taxon>
        <taxon>Ciliophora</taxon>
        <taxon>Intramacronucleata</taxon>
        <taxon>Oligohymenophorea</taxon>
        <taxon>Peniculida</taxon>
        <taxon>Parameciidae</taxon>
        <taxon>Paramecium</taxon>
    </lineage>
</organism>
<dbReference type="OrthoDB" id="293210at2759"/>
<evidence type="ECO:0000256" key="6">
    <source>
        <dbReference type="ARBA" id="ARBA00022737"/>
    </source>
</evidence>
<dbReference type="InterPro" id="IPR001849">
    <property type="entry name" value="PH_domain"/>
</dbReference>
<dbReference type="SUPFAM" id="SSF50729">
    <property type="entry name" value="PH domain-like"/>
    <property type="match status" value="1"/>
</dbReference>